<proteinExistence type="predicted"/>
<dbReference type="Proteomes" id="UP000051521">
    <property type="component" value="Unassembled WGS sequence"/>
</dbReference>
<evidence type="ECO:0000313" key="3">
    <source>
        <dbReference type="Proteomes" id="UP000051521"/>
    </source>
</evidence>
<protein>
    <recommendedName>
        <fullName evidence="1">ABM domain-containing protein</fullName>
    </recommendedName>
</protein>
<dbReference type="InterPro" id="IPR011008">
    <property type="entry name" value="Dimeric_a/b-barrel"/>
</dbReference>
<dbReference type="SUPFAM" id="SSF54909">
    <property type="entry name" value="Dimeric alpha+beta barrel"/>
    <property type="match status" value="1"/>
</dbReference>
<gene>
    <name evidence="2" type="ORF">FC38_GL000784</name>
</gene>
<dbReference type="Gene3D" id="3.30.70.100">
    <property type="match status" value="1"/>
</dbReference>
<accession>A0ABR5PXV9</accession>
<reference evidence="2 3" key="1">
    <citation type="journal article" date="2015" name="Genome Announc.">
        <title>Expanding the biotechnology potential of lactobacilli through comparative genomics of 213 strains and associated genera.</title>
        <authorList>
            <person name="Sun Z."/>
            <person name="Harris H.M."/>
            <person name="McCann A."/>
            <person name="Guo C."/>
            <person name="Argimon S."/>
            <person name="Zhang W."/>
            <person name="Yang X."/>
            <person name="Jeffery I.B."/>
            <person name="Cooney J.C."/>
            <person name="Kagawa T.F."/>
            <person name="Liu W."/>
            <person name="Song Y."/>
            <person name="Salvetti E."/>
            <person name="Wrobel A."/>
            <person name="Rasinkangas P."/>
            <person name="Parkhill J."/>
            <person name="Rea M.C."/>
            <person name="O'Sullivan O."/>
            <person name="Ritari J."/>
            <person name="Douillard F.P."/>
            <person name="Paul Ross R."/>
            <person name="Yang R."/>
            <person name="Briner A.E."/>
            <person name="Felis G.E."/>
            <person name="de Vos W.M."/>
            <person name="Barrangou R."/>
            <person name="Klaenhammer T.R."/>
            <person name="Caufield P.W."/>
            <person name="Cui Y."/>
            <person name="Zhang H."/>
            <person name="O'Toole P.W."/>
        </authorList>
    </citation>
    <scope>NUCLEOTIDE SEQUENCE [LARGE SCALE GENOMIC DNA]</scope>
    <source>
        <strain evidence="2 3">DSM 23908</strain>
    </source>
</reference>
<dbReference type="InterPro" id="IPR007138">
    <property type="entry name" value="ABM_dom"/>
</dbReference>
<name>A0ABR5PXV9_9LACO</name>
<feature type="domain" description="ABM" evidence="1">
    <location>
        <begin position="63"/>
        <end position="154"/>
    </location>
</feature>
<organism evidence="2 3">
    <name type="scientific">Lactobacillus gigeriorum DSM 23908 = CRBIP 24.85</name>
    <dbReference type="NCBI Taxonomy" id="1423751"/>
    <lineage>
        <taxon>Bacteria</taxon>
        <taxon>Bacillati</taxon>
        <taxon>Bacillota</taxon>
        <taxon>Bacilli</taxon>
        <taxon>Lactobacillales</taxon>
        <taxon>Lactobacillaceae</taxon>
        <taxon>Lactobacillus</taxon>
    </lineage>
</organism>
<sequence length="169" mass="19609">MGYTLKLSEPVNVVTPPSWDKGILVMTVVNKIMERKYILSDNVEKDTYQSTLFYILYSRENMITVNLYYTGKNGATDKFAHEMETSGLADKIRAEAGNLKYEYFKPLSDPETILLIDSWTDQAAIDRHHATPMMDELAKLREKYDLHMRAERYIDDGDLPDKDQAFLRK</sequence>
<dbReference type="Pfam" id="PF03992">
    <property type="entry name" value="ABM"/>
    <property type="match status" value="1"/>
</dbReference>
<dbReference type="PROSITE" id="PS51725">
    <property type="entry name" value="ABM"/>
    <property type="match status" value="1"/>
</dbReference>
<evidence type="ECO:0000313" key="2">
    <source>
        <dbReference type="EMBL" id="KRN11645.1"/>
    </source>
</evidence>
<keyword evidence="3" id="KW-1185">Reference proteome</keyword>
<evidence type="ECO:0000259" key="1">
    <source>
        <dbReference type="PROSITE" id="PS51725"/>
    </source>
</evidence>
<comment type="caution">
    <text evidence="2">The sequence shown here is derived from an EMBL/GenBank/DDBJ whole genome shotgun (WGS) entry which is preliminary data.</text>
</comment>
<dbReference type="EMBL" id="AYZO01000021">
    <property type="protein sequence ID" value="KRN11645.1"/>
    <property type="molecule type" value="Genomic_DNA"/>
</dbReference>